<dbReference type="AlphaFoldDB" id="A0A1L9QXY9"/>
<keyword evidence="2" id="KW-1185">Reference proteome</keyword>
<organism evidence="1 2">
    <name type="scientific">Roseofilum reptotaenium AO1-A</name>
    <dbReference type="NCBI Taxonomy" id="1925591"/>
    <lineage>
        <taxon>Bacteria</taxon>
        <taxon>Bacillati</taxon>
        <taxon>Cyanobacteriota</taxon>
        <taxon>Cyanophyceae</taxon>
        <taxon>Desertifilales</taxon>
        <taxon>Desertifilaceae</taxon>
        <taxon>Roseofilum</taxon>
    </lineage>
</organism>
<evidence type="ECO:0008006" key="3">
    <source>
        <dbReference type="Google" id="ProtNLM"/>
    </source>
</evidence>
<evidence type="ECO:0000313" key="2">
    <source>
        <dbReference type="Proteomes" id="UP000183940"/>
    </source>
</evidence>
<gene>
    <name evidence="1" type="ORF">BI308_00265</name>
</gene>
<sequence>MTPFFDYGIGWNFSGRDTQPLSSLGIGLRWEQENLTVGVQWGIALIDNPVNQGTWQDNGFSFFVLSKPF</sequence>
<comment type="caution">
    <text evidence="1">The sequence shown here is derived from an EMBL/GenBank/DDBJ whole genome shotgun (WGS) entry which is preliminary data.</text>
</comment>
<name>A0A1L9QXY9_9CYAN</name>
<protein>
    <recommendedName>
        <fullName evidence="3">Bacterial surface antigen (D15) domain-containing protein</fullName>
    </recommendedName>
</protein>
<dbReference type="Gene3D" id="2.40.160.50">
    <property type="entry name" value="membrane protein fhac: a member of the omp85/tpsb transporter family"/>
    <property type="match status" value="1"/>
</dbReference>
<proteinExistence type="predicted"/>
<dbReference type="EMBL" id="MLAW01000001">
    <property type="protein sequence ID" value="OJJ27447.1"/>
    <property type="molecule type" value="Genomic_DNA"/>
</dbReference>
<evidence type="ECO:0000313" key="1">
    <source>
        <dbReference type="EMBL" id="OJJ27447.1"/>
    </source>
</evidence>
<dbReference type="Proteomes" id="UP000183940">
    <property type="component" value="Unassembled WGS sequence"/>
</dbReference>
<accession>A0A1L9QXY9</accession>
<dbReference type="STRING" id="1925591.BI308_00265"/>
<reference evidence="1" key="1">
    <citation type="submission" date="2016-10" db="EMBL/GenBank/DDBJ databases">
        <title>CRISPR-Cas defence system in Roseofilum reptotaenium: evidence of a bacteriophage-cyanobacterium arms race in the coral black band disease.</title>
        <authorList>
            <person name="Buerger P."/>
            <person name="Wood-Charlson E.M."/>
            <person name="Weynberg K.D."/>
            <person name="Willis B."/>
            <person name="Van Oppen M.J."/>
        </authorList>
    </citation>
    <scope>NUCLEOTIDE SEQUENCE [LARGE SCALE GENOMIC DNA]</scope>
    <source>
        <strain evidence="1">AO1-A</strain>
    </source>
</reference>